<dbReference type="Pfam" id="PF00126">
    <property type="entry name" value="HTH_1"/>
    <property type="match status" value="1"/>
</dbReference>
<dbReference type="InterPro" id="IPR036388">
    <property type="entry name" value="WH-like_DNA-bd_sf"/>
</dbReference>
<dbReference type="EMBL" id="QJJS01000014">
    <property type="protein sequence ID" value="PXW94345.1"/>
    <property type="molecule type" value="Genomic_DNA"/>
</dbReference>
<keyword evidence="3" id="KW-0238">DNA-binding</keyword>
<dbReference type="CDD" id="cd08432">
    <property type="entry name" value="PBP2_GcdR_TrpI_HvrB_AmpR_like"/>
    <property type="match status" value="1"/>
</dbReference>
<dbReference type="PRINTS" id="PR00039">
    <property type="entry name" value="HTHLYSR"/>
</dbReference>
<dbReference type="SUPFAM" id="SSF53850">
    <property type="entry name" value="Periplasmic binding protein-like II"/>
    <property type="match status" value="1"/>
</dbReference>
<dbReference type="Proteomes" id="UP000247811">
    <property type="component" value="Unassembled WGS sequence"/>
</dbReference>
<sequence>MANQRRLPPLQSLVFFEAAARHLSFTTAARELGSSQPAVSQRIGLLEEDLGLPLFRREHRGVSLTADGAFLFEAVHASLGGLGEAVNRLRARHDRQVLTVVTDFGFATYWLMPRLAALRASIPNIDVRIVTSQNEFDIRGEPVDVAIAFGSGSWPGCQAERLFPEVVVPVCSPAFLARHGLEGEPAALGGLPLLHLESAEPARWLTWSHWFALHGLTTAAERRDLTLNNYALVIQAAIAGQGVALAWLPLVDELIRSGQLVTAVTRPVRTERGYFLVQPHALRSSGLLAGFRQWMLDECATAG</sequence>
<keyword evidence="2" id="KW-0805">Transcription regulation</keyword>
<evidence type="ECO:0000256" key="1">
    <source>
        <dbReference type="ARBA" id="ARBA00009437"/>
    </source>
</evidence>
<protein>
    <submittedName>
        <fullName evidence="6">Putative choline sulfate-utilization transcription factor</fullName>
    </submittedName>
</protein>
<comment type="caution">
    <text evidence="6">The sequence shown here is derived from an EMBL/GenBank/DDBJ whole genome shotgun (WGS) entry which is preliminary data.</text>
</comment>
<dbReference type="Gene3D" id="1.10.10.10">
    <property type="entry name" value="Winged helix-like DNA-binding domain superfamily/Winged helix DNA-binding domain"/>
    <property type="match status" value="1"/>
</dbReference>
<name>A0A318GX46_9BURK</name>
<proteinExistence type="inferred from homology"/>
<dbReference type="PANTHER" id="PTHR30537">
    <property type="entry name" value="HTH-TYPE TRANSCRIPTIONAL REGULATOR"/>
    <property type="match status" value="1"/>
</dbReference>
<dbReference type="InterPro" id="IPR000847">
    <property type="entry name" value="LysR_HTH_N"/>
</dbReference>
<keyword evidence="7" id="KW-1185">Reference proteome</keyword>
<evidence type="ECO:0000259" key="5">
    <source>
        <dbReference type="PROSITE" id="PS50931"/>
    </source>
</evidence>
<organism evidence="6 7">
    <name type="scientific">Sphaerotilus hippei</name>
    <dbReference type="NCBI Taxonomy" id="744406"/>
    <lineage>
        <taxon>Bacteria</taxon>
        <taxon>Pseudomonadati</taxon>
        <taxon>Pseudomonadota</taxon>
        <taxon>Betaproteobacteria</taxon>
        <taxon>Burkholderiales</taxon>
        <taxon>Sphaerotilaceae</taxon>
        <taxon>Sphaerotilus</taxon>
    </lineage>
</organism>
<dbReference type="GO" id="GO:0006351">
    <property type="term" value="P:DNA-templated transcription"/>
    <property type="evidence" value="ECO:0007669"/>
    <property type="project" value="TreeGrafter"/>
</dbReference>
<dbReference type="GO" id="GO:0043565">
    <property type="term" value="F:sequence-specific DNA binding"/>
    <property type="evidence" value="ECO:0007669"/>
    <property type="project" value="TreeGrafter"/>
</dbReference>
<evidence type="ECO:0000256" key="3">
    <source>
        <dbReference type="ARBA" id="ARBA00023125"/>
    </source>
</evidence>
<accession>A0A318GX46</accession>
<dbReference type="NCBIfam" id="TIGR03418">
    <property type="entry name" value="chol_sulf_TF"/>
    <property type="match status" value="1"/>
</dbReference>
<dbReference type="InterPro" id="IPR017786">
    <property type="entry name" value="TF_choline_sulphate-util"/>
</dbReference>
<dbReference type="AlphaFoldDB" id="A0A318GX46"/>
<evidence type="ECO:0000313" key="7">
    <source>
        <dbReference type="Proteomes" id="UP000247811"/>
    </source>
</evidence>
<dbReference type="SUPFAM" id="SSF46785">
    <property type="entry name" value="Winged helix' DNA-binding domain"/>
    <property type="match status" value="1"/>
</dbReference>
<dbReference type="GO" id="GO:0003700">
    <property type="term" value="F:DNA-binding transcription factor activity"/>
    <property type="evidence" value="ECO:0007669"/>
    <property type="project" value="InterPro"/>
</dbReference>
<dbReference type="Pfam" id="PF03466">
    <property type="entry name" value="LysR_substrate"/>
    <property type="match status" value="1"/>
</dbReference>
<evidence type="ECO:0000256" key="4">
    <source>
        <dbReference type="ARBA" id="ARBA00023163"/>
    </source>
</evidence>
<dbReference type="Gene3D" id="3.40.190.10">
    <property type="entry name" value="Periplasmic binding protein-like II"/>
    <property type="match status" value="2"/>
</dbReference>
<evidence type="ECO:0000313" key="6">
    <source>
        <dbReference type="EMBL" id="PXW94345.1"/>
    </source>
</evidence>
<dbReference type="PROSITE" id="PS50931">
    <property type="entry name" value="HTH_LYSR"/>
    <property type="match status" value="1"/>
</dbReference>
<evidence type="ECO:0000256" key="2">
    <source>
        <dbReference type="ARBA" id="ARBA00023015"/>
    </source>
</evidence>
<comment type="similarity">
    <text evidence="1">Belongs to the LysR transcriptional regulatory family.</text>
</comment>
<gene>
    <name evidence="6" type="ORF">C7444_11444</name>
</gene>
<dbReference type="PANTHER" id="PTHR30537:SF26">
    <property type="entry name" value="GLYCINE CLEAVAGE SYSTEM TRANSCRIPTIONAL ACTIVATOR"/>
    <property type="match status" value="1"/>
</dbReference>
<dbReference type="InterPro" id="IPR036390">
    <property type="entry name" value="WH_DNA-bd_sf"/>
</dbReference>
<reference evidence="6 7" key="1">
    <citation type="submission" date="2018-05" db="EMBL/GenBank/DDBJ databases">
        <title>Genomic Encyclopedia of Type Strains, Phase IV (KMG-IV): sequencing the most valuable type-strain genomes for metagenomic binning, comparative biology and taxonomic classification.</title>
        <authorList>
            <person name="Goeker M."/>
        </authorList>
    </citation>
    <scope>NUCLEOTIDE SEQUENCE [LARGE SCALE GENOMIC DNA]</scope>
    <source>
        <strain evidence="6 7">DSM 566</strain>
    </source>
</reference>
<keyword evidence="4" id="KW-0804">Transcription</keyword>
<feature type="domain" description="HTH lysR-type" evidence="5">
    <location>
        <begin position="8"/>
        <end position="65"/>
    </location>
</feature>
<dbReference type="InterPro" id="IPR005119">
    <property type="entry name" value="LysR_subst-bd"/>
</dbReference>
<dbReference type="FunFam" id="1.10.10.10:FF:000001">
    <property type="entry name" value="LysR family transcriptional regulator"/>
    <property type="match status" value="1"/>
</dbReference>
<dbReference type="InterPro" id="IPR058163">
    <property type="entry name" value="LysR-type_TF_proteobact-type"/>
</dbReference>
<dbReference type="OrthoDB" id="8688993at2"/>
<dbReference type="RefSeq" id="WP_110401535.1">
    <property type="nucleotide sequence ID" value="NZ_QJJS01000014.1"/>
</dbReference>